<dbReference type="Gene3D" id="3.40.30.10">
    <property type="entry name" value="Glutaredoxin"/>
    <property type="match status" value="1"/>
</dbReference>
<protein>
    <submittedName>
        <fullName evidence="3">Redoxin</fullName>
    </submittedName>
</protein>
<evidence type="ECO:0000313" key="4">
    <source>
        <dbReference type="Proteomes" id="UP000005289"/>
    </source>
</evidence>
<reference evidence="3 4" key="1">
    <citation type="submission" date="2013-12" db="EMBL/GenBank/DDBJ databases">
        <authorList>
            <consortium name="DOE Joint Genome Institute"/>
            <person name="Muyzer G."/>
            <person name="Huntemann M."/>
            <person name="Han J."/>
            <person name="Chen A."/>
            <person name="Kyrpides N."/>
            <person name="Mavromatis K."/>
            <person name="Markowitz V."/>
            <person name="Palaniappan K."/>
            <person name="Ivanova N."/>
            <person name="Schaumberg A."/>
            <person name="Pati A."/>
            <person name="Liolios K."/>
            <person name="Nordberg H.P."/>
            <person name="Cantor M.N."/>
            <person name="Hua S.X."/>
            <person name="Woyke T."/>
        </authorList>
    </citation>
    <scope>NUCLEOTIDE SEQUENCE [LARGE SCALE GENOMIC DNA]</scope>
    <source>
        <strain evidence="3 4">ARh 1</strain>
    </source>
</reference>
<dbReference type="GO" id="GO:0016209">
    <property type="term" value="F:antioxidant activity"/>
    <property type="evidence" value="ECO:0007669"/>
    <property type="project" value="InterPro"/>
</dbReference>
<dbReference type="PANTHER" id="PTHR42852:SF17">
    <property type="entry name" value="THIOREDOXIN-LIKE PROTEIN HI_1115"/>
    <property type="match status" value="1"/>
</dbReference>
<gene>
    <name evidence="3" type="ORF">THITH_15310</name>
</gene>
<dbReference type="GO" id="GO:0015036">
    <property type="term" value="F:disulfide oxidoreductase activity"/>
    <property type="evidence" value="ECO:0007669"/>
    <property type="project" value="UniProtKB-ARBA"/>
</dbReference>
<dbReference type="InterPro" id="IPR050553">
    <property type="entry name" value="Thioredoxin_ResA/DsbE_sf"/>
</dbReference>
<keyword evidence="4" id="KW-1185">Reference proteome</keyword>
<name>W0DLE3_9GAMM</name>
<dbReference type="PANTHER" id="PTHR42852">
    <property type="entry name" value="THIOL:DISULFIDE INTERCHANGE PROTEIN DSBE"/>
    <property type="match status" value="1"/>
</dbReference>
<feature type="domain" description="Thioredoxin" evidence="2">
    <location>
        <begin position="1"/>
        <end position="130"/>
    </location>
</feature>
<dbReference type="STRING" id="713585.THITH_15310"/>
<dbReference type="PROSITE" id="PS51352">
    <property type="entry name" value="THIOREDOXIN_2"/>
    <property type="match status" value="1"/>
</dbReference>
<dbReference type="HOGENOM" id="CLU_042529_11_1_6"/>
<proteinExistence type="predicted"/>
<dbReference type="EMBL" id="CP007029">
    <property type="protein sequence ID" value="AHE99419.1"/>
    <property type="molecule type" value="Genomic_DNA"/>
</dbReference>
<dbReference type="PROSITE" id="PS00194">
    <property type="entry name" value="THIOREDOXIN_1"/>
    <property type="match status" value="1"/>
</dbReference>
<evidence type="ECO:0000313" key="3">
    <source>
        <dbReference type="EMBL" id="AHE99419.1"/>
    </source>
</evidence>
<dbReference type="InterPro" id="IPR036249">
    <property type="entry name" value="Thioredoxin-like_sf"/>
</dbReference>
<dbReference type="Proteomes" id="UP000005289">
    <property type="component" value="Chromosome"/>
</dbReference>
<dbReference type="Pfam" id="PF00578">
    <property type="entry name" value="AhpC-TSA"/>
    <property type="match status" value="1"/>
</dbReference>
<dbReference type="InterPro" id="IPR017937">
    <property type="entry name" value="Thioredoxin_CS"/>
</dbReference>
<evidence type="ECO:0000256" key="1">
    <source>
        <dbReference type="ARBA" id="ARBA00023284"/>
    </source>
</evidence>
<dbReference type="KEGG" id="tti:THITH_15310"/>
<dbReference type="SUPFAM" id="SSF52833">
    <property type="entry name" value="Thioredoxin-like"/>
    <property type="match status" value="1"/>
</dbReference>
<organism evidence="3 4">
    <name type="scientific">Thioalkalivibrio paradoxus ARh 1</name>
    <dbReference type="NCBI Taxonomy" id="713585"/>
    <lineage>
        <taxon>Bacteria</taxon>
        <taxon>Pseudomonadati</taxon>
        <taxon>Pseudomonadota</taxon>
        <taxon>Gammaproteobacteria</taxon>
        <taxon>Chromatiales</taxon>
        <taxon>Ectothiorhodospiraceae</taxon>
        <taxon>Thioalkalivibrio</taxon>
    </lineage>
</organism>
<dbReference type="InterPro" id="IPR000866">
    <property type="entry name" value="AhpC/TSA"/>
</dbReference>
<dbReference type="InterPro" id="IPR013766">
    <property type="entry name" value="Thioredoxin_domain"/>
</dbReference>
<keyword evidence="1" id="KW-0676">Redox-active center</keyword>
<sequence length="130" mass="14599">MPDLSGAARQLSEWDGDLVLLNFWATWCPPCLREMPLFQDRYAEYTDDGFTIVAVAIDEVDATRGFAATHALEFPILVGQAEAMAASSDYGNRMGVLPYSVVIDRNGVVRETHRGEVTRADLDRWLRTYL</sequence>
<accession>W0DLE3</accession>
<evidence type="ECO:0000259" key="2">
    <source>
        <dbReference type="PROSITE" id="PS51352"/>
    </source>
</evidence>
<dbReference type="AlphaFoldDB" id="W0DLE3"/>
<dbReference type="CDD" id="cd02966">
    <property type="entry name" value="TlpA_like_family"/>
    <property type="match status" value="1"/>
</dbReference>